<sequence length="244" mass="28118">MNGAMTDYETINHQEVMLSALSPLGKPVKVLVRERNKIGCPTPKMPIGPWIKELKKQNIKKKVKRGDGLYAVQTIFGWTLSGPVPKEKGNSSAVIQSYFCGELTNLWDLEAIGIRDMADKQSKMEQHSRVKHDEEEIMTEKKKTVASNFVQEENTLKYSRHKTNVRVAAWMRRFINNSRIKQMQKRDLFDIQSIEELSPLSPEEISLGERDLIYGVQRRHFGEKPSVKGFLVEKHEDGLWHLKT</sequence>
<dbReference type="Proteomes" id="UP001642540">
    <property type="component" value="Unassembled WGS sequence"/>
</dbReference>
<evidence type="ECO:0000313" key="1">
    <source>
        <dbReference type="EMBL" id="CAL8092883.1"/>
    </source>
</evidence>
<protein>
    <submittedName>
        <fullName evidence="1">Uncharacterized protein</fullName>
    </submittedName>
</protein>
<proteinExistence type="predicted"/>
<reference evidence="1 2" key="1">
    <citation type="submission" date="2024-08" db="EMBL/GenBank/DDBJ databases">
        <authorList>
            <person name="Cucini C."/>
            <person name="Frati F."/>
        </authorList>
    </citation>
    <scope>NUCLEOTIDE SEQUENCE [LARGE SCALE GENOMIC DNA]</scope>
</reference>
<evidence type="ECO:0000313" key="2">
    <source>
        <dbReference type="Proteomes" id="UP001642540"/>
    </source>
</evidence>
<organism evidence="1 2">
    <name type="scientific">Orchesella dallaii</name>
    <dbReference type="NCBI Taxonomy" id="48710"/>
    <lineage>
        <taxon>Eukaryota</taxon>
        <taxon>Metazoa</taxon>
        <taxon>Ecdysozoa</taxon>
        <taxon>Arthropoda</taxon>
        <taxon>Hexapoda</taxon>
        <taxon>Collembola</taxon>
        <taxon>Entomobryomorpha</taxon>
        <taxon>Entomobryoidea</taxon>
        <taxon>Orchesellidae</taxon>
        <taxon>Orchesellinae</taxon>
        <taxon>Orchesella</taxon>
    </lineage>
</organism>
<dbReference type="EMBL" id="CAXLJM020000025">
    <property type="protein sequence ID" value="CAL8092883.1"/>
    <property type="molecule type" value="Genomic_DNA"/>
</dbReference>
<keyword evidence="2" id="KW-1185">Reference proteome</keyword>
<comment type="caution">
    <text evidence="1">The sequence shown here is derived from an EMBL/GenBank/DDBJ whole genome shotgun (WGS) entry which is preliminary data.</text>
</comment>
<name>A0ABP1Q817_9HEXA</name>
<gene>
    <name evidence="1" type="ORF">ODALV1_LOCUS8349</name>
</gene>
<accession>A0ABP1Q817</accession>